<dbReference type="Pfam" id="PF03357">
    <property type="entry name" value="Snf7"/>
    <property type="match status" value="1"/>
</dbReference>
<evidence type="ECO:0000313" key="2">
    <source>
        <dbReference type="EMBL" id="OZJ06224.1"/>
    </source>
</evidence>
<dbReference type="Gene3D" id="6.10.140.1230">
    <property type="match status" value="1"/>
</dbReference>
<dbReference type="AlphaFoldDB" id="A0A261Y6V5"/>
<dbReference type="GO" id="GO:0007034">
    <property type="term" value="P:vacuolar transport"/>
    <property type="evidence" value="ECO:0007669"/>
    <property type="project" value="InterPro"/>
</dbReference>
<organism evidence="2 3">
    <name type="scientific">Bifiguratus adelaidae</name>
    <dbReference type="NCBI Taxonomy" id="1938954"/>
    <lineage>
        <taxon>Eukaryota</taxon>
        <taxon>Fungi</taxon>
        <taxon>Fungi incertae sedis</taxon>
        <taxon>Mucoromycota</taxon>
        <taxon>Mucoromycotina</taxon>
        <taxon>Endogonomycetes</taxon>
        <taxon>Endogonales</taxon>
        <taxon>Endogonales incertae sedis</taxon>
        <taxon>Bifiguratus</taxon>
    </lineage>
</organism>
<dbReference type="OrthoDB" id="10252926at2759"/>
<gene>
    <name evidence="2" type="ORF">BZG36_00765</name>
</gene>
<dbReference type="PANTHER" id="PTHR10476">
    <property type="entry name" value="CHARGED MULTIVESICULAR BODY PROTEIN"/>
    <property type="match status" value="1"/>
</dbReference>
<evidence type="ECO:0000313" key="3">
    <source>
        <dbReference type="Proteomes" id="UP000242875"/>
    </source>
</evidence>
<name>A0A261Y6V5_9FUNG</name>
<accession>A0A261Y6V5</accession>
<proteinExistence type="predicted"/>
<dbReference type="InterPro" id="IPR005024">
    <property type="entry name" value="Snf7_fam"/>
</dbReference>
<evidence type="ECO:0000256" key="1">
    <source>
        <dbReference type="SAM" id="Coils"/>
    </source>
</evidence>
<keyword evidence="3" id="KW-1185">Reference proteome</keyword>
<protein>
    <submittedName>
        <fullName evidence="2">Uncharacterized protein</fullName>
    </submittedName>
</protein>
<feature type="coiled-coil region" evidence="1">
    <location>
        <begin position="14"/>
        <end position="55"/>
    </location>
</feature>
<dbReference type="EMBL" id="MVBO01000005">
    <property type="protein sequence ID" value="OZJ06224.1"/>
    <property type="molecule type" value="Genomic_DNA"/>
</dbReference>
<comment type="caution">
    <text evidence="2">The sequence shown here is derived from an EMBL/GenBank/DDBJ whole genome shotgun (WGS) entry which is preliminary data.</text>
</comment>
<keyword evidence="1" id="KW-0175">Coiled coil</keyword>
<reference evidence="2 3" key="1">
    <citation type="journal article" date="2017" name="Mycologia">
        <title>Bifiguratus adelaidae, gen. et sp. nov., a new member of Mucoromycotina in endophytic and soil-dwelling habitats.</title>
        <authorList>
            <person name="Torres-Cruz T.J."/>
            <person name="Billingsley Tobias T.L."/>
            <person name="Almatruk M."/>
            <person name="Hesse C."/>
            <person name="Kuske C.R."/>
            <person name="Desiro A."/>
            <person name="Benucci G.M."/>
            <person name="Bonito G."/>
            <person name="Stajich J.E."/>
            <person name="Dunlap C."/>
            <person name="Arnold A.E."/>
            <person name="Porras-Alfaro A."/>
        </authorList>
    </citation>
    <scope>NUCLEOTIDE SEQUENCE [LARGE SCALE GENOMIC DNA]</scope>
    <source>
        <strain evidence="2 3">AZ0501</strain>
    </source>
</reference>
<dbReference type="Proteomes" id="UP000242875">
    <property type="component" value="Unassembled WGS sequence"/>
</dbReference>
<sequence length="212" mass="23993">METIRNYVAKPSVKEQMRTQQRELRAIQRDLERDKLQLQRQEKQIEADIKRAAKAGQTDKAKKLAKQLIRIRNQSQKNANVSSSISAISHRTAVIQSNVTLGNAVKGATKAMTTANKNMDSTALSQTLFDFQKESAKMDMIEEMMNDTIDSTMDESEDEEESENIMNQVLDEIGVEMGGKLREAGRVASGDLQELDAQNLEFERRMRALREA</sequence>